<dbReference type="SMART" id="SM00343">
    <property type="entry name" value="ZnF_C2HC"/>
    <property type="match status" value="2"/>
</dbReference>
<dbReference type="InterPro" id="IPR036875">
    <property type="entry name" value="Znf_CCHC_sf"/>
</dbReference>
<keyword evidence="1" id="KW-0863">Zinc-finger</keyword>
<feature type="region of interest" description="Disordered" evidence="2">
    <location>
        <begin position="1"/>
        <end position="21"/>
    </location>
</feature>
<dbReference type="InterPro" id="IPR001878">
    <property type="entry name" value="Znf_CCHC"/>
</dbReference>
<protein>
    <recommendedName>
        <fullName evidence="3">CCHC-type domain-containing protein</fullName>
    </recommendedName>
</protein>
<dbReference type="Proteomes" id="UP000243499">
    <property type="component" value="Chromosome 3"/>
</dbReference>
<name>A0A2T8KL95_9POAL</name>
<keyword evidence="1" id="KW-0862">Zinc</keyword>
<evidence type="ECO:0000256" key="1">
    <source>
        <dbReference type="PROSITE-ProRule" id="PRU00047"/>
    </source>
</evidence>
<evidence type="ECO:0000259" key="3">
    <source>
        <dbReference type="PROSITE" id="PS50158"/>
    </source>
</evidence>
<feature type="region of interest" description="Disordered" evidence="2">
    <location>
        <begin position="258"/>
        <end position="337"/>
    </location>
</feature>
<keyword evidence="1" id="KW-0479">Metal-binding</keyword>
<reference evidence="4" key="1">
    <citation type="submission" date="2018-04" db="EMBL/GenBank/DDBJ databases">
        <title>WGS assembly of Panicum hallii.</title>
        <authorList>
            <person name="Lovell J."/>
            <person name="Jenkins J."/>
            <person name="Lowry D."/>
            <person name="Mamidi S."/>
            <person name="Sreedasyam A."/>
            <person name="Weng X."/>
            <person name="Barry K."/>
            <person name="Bonette J."/>
            <person name="Campitelli B."/>
            <person name="Daum C."/>
            <person name="Gordon S."/>
            <person name="Gould B."/>
            <person name="Lipzen A."/>
            <person name="Macqueen A."/>
            <person name="Palacio-Mejia J."/>
            <person name="Plott C."/>
            <person name="Shakirov E."/>
            <person name="Shu S."/>
            <person name="Yoshinaga Y."/>
            <person name="Zane M."/>
            <person name="Rokhsar D."/>
            <person name="Grimwood J."/>
            <person name="Schmutz J."/>
            <person name="Juenger T."/>
        </authorList>
    </citation>
    <scope>NUCLEOTIDE SEQUENCE [LARGE SCALE GENOMIC DNA]</scope>
    <source>
        <strain evidence="4">FIL2</strain>
    </source>
</reference>
<dbReference type="SUPFAM" id="SSF57756">
    <property type="entry name" value="Retrovirus zinc finger-like domains"/>
    <property type="match status" value="1"/>
</dbReference>
<sequence>MSSPDLFDHSYTTPPPQPVPTSKSQWFWVPTATVWDASAEKFLARLSEVKRFGGEAKGEFGKDWEVRQMTEADLRHKLNRNQEDRRKMNLQQQDQESMLCYNCHQTGHHKSQCSNPSFCCGCKQTAHISSKCPNAKSNKELRLCNYGMPGQLFYSLNILEEKGEEKTVTEKSLSAIVIVYEGRVLNLLGRMGKIKFICFDIQASMVETDRDTESFDMLKTDWVKAIGIPKLARKEVHVMELDYLVGDPEKFFLESLNSKENESGKPSSMQDVNQNNEDEAIDEDEPESQSSYGALDNEWLKARTPPTHSGAGGSKTTDQGKQAGGSNKKLARSSPWS</sequence>
<feature type="compositionally biased region" description="Acidic residues" evidence="2">
    <location>
        <begin position="276"/>
        <end position="287"/>
    </location>
</feature>
<gene>
    <name evidence="4" type="ORF">PAHAL_3G426700</name>
</gene>
<feature type="domain" description="CCHC-type" evidence="3">
    <location>
        <begin position="100"/>
        <end position="115"/>
    </location>
</feature>
<accession>A0A2T8KL95</accession>
<dbReference type="GO" id="GO:0003676">
    <property type="term" value="F:nucleic acid binding"/>
    <property type="evidence" value="ECO:0007669"/>
    <property type="project" value="InterPro"/>
</dbReference>
<organism evidence="4">
    <name type="scientific">Panicum hallii</name>
    <dbReference type="NCBI Taxonomy" id="206008"/>
    <lineage>
        <taxon>Eukaryota</taxon>
        <taxon>Viridiplantae</taxon>
        <taxon>Streptophyta</taxon>
        <taxon>Embryophyta</taxon>
        <taxon>Tracheophyta</taxon>
        <taxon>Spermatophyta</taxon>
        <taxon>Magnoliopsida</taxon>
        <taxon>Liliopsida</taxon>
        <taxon>Poales</taxon>
        <taxon>Poaceae</taxon>
        <taxon>PACMAD clade</taxon>
        <taxon>Panicoideae</taxon>
        <taxon>Panicodae</taxon>
        <taxon>Paniceae</taxon>
        <taxon>Panicinae</taxon>
        <taxon>Panicum</taxon>
        <taxon>Panicum sect. Panicum</taxon>
    </lineage>
</organism>
<dbReference type="Gramene" id="PVH62899">
    <property type="protein sequence ID" value="PVH62899"/>
    <property type="gene ID" value="PAHAL_3G426700"/>
</dbReference>
<dbReference type="AlphaFoldDB" id="A0A2T8KL95"/>
<evidence type="ECO:0000313" key="4">
    <source>
        <dbReference type="EMBL" id="PVH62899.1"/>
    </source>
</evidence>
<dbReference type="Gene3D" id="4.10.60.10">
    <property type="entry name" value="Zinc finger, CCHC-type"/>
    <property type="match status" value="1"/>
</dbReference>
<dbReference type="PANTHER" id="PTHR33170">
    <property type="entry name" value="DUF4283 DOMAIN-CONTAINING PROTEIN-RELATED"/>
    <property type="match status" value="1"/>
</dbReference>
<proteinExistence type="predicted"/>
<evidence type="ECO:0000256" key="2">
    <source>
        <dbReference type="SAM" id="MobiDB-lite"/>
    </source>
</evidence>
<feature type="compositionally biased region" description="Polar residues" evidence="2">
    <location>
        <begin position="264"/>
        <end position="275"/>
    </location>
</feature>
<dbReference type="EMBL" id="CM008048">
    <property type="protein sequence ID" value="PVH62899.1"/>
    <property type="molecule type" value="Genomic_DNA"/>
</dbReference>
<dbReference type="PROSITE" id="PS50158">
    <property type="entry name" value="ZF_CCHC"/>
    <property type="match status" value="1"/>
</dbReference>
<dbReference type="GO" id="GO:0008270">
    <property type="term" value="F:zinc ion binding"/>
    <property type="evidence" value="ECO:0007669"/>
    <property type="project" value="UniProtKB-KW"/>
</dbReference>
<dbReference type="PANTHER" id="PTHR33170:SF51">
    <property type="entry name" value="CCHC-TYPE DOMAIN-CONTAINING PROTEIN"/>
    <property type="match status" value="1"/>
</dbReference>